<evidence type="ECO:0000313" key="3">
    <source>
        <dbReference type="Proteomes" id="UP000075515"/>
    </source>
</evidence>
<reference evidence="2 3" key="1">
    <citation type="submission" date="2014-02" db="EMBL/GenBank/DDBJ databases">
        <title>The small core and large imbalanced accessory genome model reveals a collaborative survival strategy of Sorangium cellulosum strains in nature.</title>
        <authorList>
            <person name="Han K."/>
            <person name="Peng R."/>
            <person name="Blom J."/>
            <person name="Li Y.-Z."/>
        </authorList>
    </citation>
    <scope>NUCLEOTIDE SEQUENCE [LARGE SCALE GENOMIC DNA]</scope>
    <source>
        <strain evidence="2 3">So0149</strain>
    </source>
</reference>
<dbReference type="AlphaFoldDB" id="A0A150SPE1"/>
<name>A0A150SPE1_SORCE</name>
<dbReference type="PANTHER" id="PTHR43143">
    <property type="entry name" value="METALLOPHOSPHOESTERASE, CALCINEURIN SUPERFAMILY"/>
    <property type="match status" value="1"/>
</dbReference>
<evidence type="ECO:0000313" key="2">
    <source>
        <dbReference type="EMBL" id="KYF83241.1"/>
    </source>
</evidence>
<dbReference type="EMBL" id="JEMC01003162">
    <property type="protein sequence ID" value="KYF83241.1"/>
    <property type="molecule type" value="Genomic_DNA"/>
</dbReference>
<dbReference type="SUPFAM" id="SSF56300">
    <property type="entry name" value="Metallo-dependent phosphatases"/>
    <property type="match status" value="1"/>
</dbReference>
<protein>
    <submittedName>
        <fullName evidence="2">Phosphoesterase</fullName>
    </submittedName>
</protein>
<dbReference type="PANTHER" id="PTHR43143:SF1">
    <property type="entry name" value="SERINE_THREONINE-PROTEIN PHOSPHATASE CPPED1"/>
    <property type="match status" value="1"/>
</dbReference>
<organism evidence="2 3">
    <name type="scientific">Sorangium cellulosum</name>
    <name type="common">Polyangium cellulosum</name>
    <dbReference type="NCBI Taxonomy" id="56"/>
    <lineage>
        <taxon>Bacteria</taxon>
        <taxon>Pseudomonadati</taxon>
        <taxon>Myxococcota</taxon>
        <taxon>Polyangia</taxon>
        <taxon>Polyangiales</taxon>
        <taxon>Polyangiaceae</taxon>
        <taxon>Sorangium</taxon>
    </lineage>
</organism>
<dbReference type="GO" id="GO:0016787">
    <property type="term" value="F:hydrolase activity"/>
    <property type="evidence" value="ECO:0007669"/>
    <property type="project" value="InterPro"/>
</dbReference>
<dbReference type="InterPro" id="IPR004843">
    <property type="entry name" value="Calcineurin-like_PHP"/>
</dbReference>
<accession>A0A150SPE1</accession>
<dbReference type="InterPro" id="IPR051918">
    <property type="entry name" value="STPP_CPPED1"/>
</dbReference>
<dbReference type="Proteomes" id="UP000075515">
    <property type="component" value="Unassembled WGS sequence"/>
</dbReference>
<gene>
    <name evidence="2" type="ORF">BE18_29835</name>
</gene>
<feature type="domain" description="Calcineurin-like phosphoesterase" evidence="1">
    <location>
        <begin position="27"/>
        <end position="232"/>
    </location>
</feature>
<dbReference type="Gene3D" id="3.60.21.10">
    <property type="match status" value="1"/>
</dbReference>
<dbReference type="InterPro" id="IPR029052">
    <property type="entry name" value="Metallo-depent_PP-like"/>
</dbReference>
<proteinExistence type="predicted"/>
<comment type="caution">
    <text evidence="2">The sequence shown here is derived from an EMBL/GenBank/DDBJ whole genome shotgun (WGS) entry which is preliminary data.</text>
</comment>
<sequence>MPGRLQGDAGSRRGVELSGEARMELVVALVSDLHFGPQASFGGKLRKLTGEAPALTRAFVERMNEVTRPDLVVNLGDDIEDEGPEADRARYGECIAALRGVRAELFHVAGNHDVIHLSEAELLSAWGRPEVTRLHYSFDRGGYHFTVLHTRERKDHDVSVGPEQLAWLAEDLAGTSLPKVVLMHHSAADQDLRGNRWFEGSPHICLVRERRAMRKLFEEHGVLAVFNGHLHWNHLDVIRGIPYVTLQSLIENLDDDAPGRPAAAHAVVRLGPKRVVVEIEGAERARYQFDRR</sequence>
<dbReference type="Pfam" id="PF00149">
    <property type="entry name" value="Metallophos"/>
    <property type="match status" value="1"/>
</dbReference>
<evidence type="ECO:0000259" key="1">
    <source>
        <dbReference type="Pfam" id="PF00149"/>
    </source>
</evidence>